<dbReference type="HOGENOM" id="CLU_018130_0_0_5"/>
<dbReference type="PROSITE" id="PS50109">
    <property type="entry name" value="HIS_KIN"/>
    <property type="match status" value="1"/>
</dbReference>
<evidence type="ECO:0000313" key="8">
    <source>
        <dbReference type="EMBL" id="AEH62070.1"/>
    </source>
</evidence>
<dbReference type="InterPro" id="IPR003594">
    <property type="entry name" value="HATPase_dom"/>
</dbReference>
<dbReference type="InterPro" id="IPR003661">
    <property type="entry name" value="HisK_dim/P_dom"/>
</dbReference>
<evidence type="ECO:0000256" key="2">
    <source>
        <dbReference type="ARBA" id="ARBA00012438"/>
    </source>
</evidence>
<dbReference type="EC" id="2.7.13.3" evidence="2"/>
<feature type="domain" description="Histidine kinase" evidence="7">
    <location>
        <begin position="565"/>
        <end position="792"/>
    </location>
</feature>
<dbReference type="Gene3D" id="3.30.565.10">
    <property type="entry name" value="Histidine kinase-like ATPase, C-terminal domain"/>
    <property type="match status" value="1"/>
</dbReference>
<evidence type="ECO:0000256" key="5">
    <source>
        <dbReference type="ARBA" id="ARBA00023012"/>
    </source>
</evidence>
<name>A0A0H3FWD9_ZYMMA</name>
<dbReference type="InterPro" id="IPR005467">
    <property type="entry name" value="His_kinase_dom"/>
</dbReference>
<dbReference type="Gene3D" id="3.30.450.20">
    <property type="entry name" value="PAS domain"/>
    <property type="match status" value="1"/>
</dbReference>
<evidence type="ECO:0000256" key="3">
    <source>
        <dbReference type="ARBA" id="ARBA00022679"/>
    </source>
</evidence>
<dbReference type="PANTHER" id="PTHR43711">
    <property type="entry name" value="TWO-COMPONENT HISTIDINE KINASE"/>
    <property type="match status" value="1"/>
</dbReference>
<dbReference type="Pfam" id="PF12860">
    <property type="entry name" value="PAS_7"/>
    <property type="match status" value="2"/>
</dbReference>
<evidence type="ECO:0000256" key="1">
    <source>
        <dbReference type="ARBA" id="ARBA00000085"/>
    </source>
</evidence>
<keyword evidence="4 8" id="KW-0418">Kinase</keyword>
<dbReference type="InterPro" id="IPR036097">
    <property type="entry name" value="HisK_dim/P_sf"/>
</dbReference>
<gene>
    <name evidence="8" type="ordered locus">Zmob_0218</name>
</gene>
<dbReference type="Pfam" id="PF00512">
    <property type="entry name" value="HisKA"/>
    <property type="match status" value="1"/>
</dbReference>
<dbReference type="EMBL" id="CP002850">
    <property type="protein sequence ID" value="AEH62070.1"/>
    <property type="molecule type" value="Genomic_DNA"/>
</dbReference>
<dbReference type="SUPFAM" id="SSF55785">
    <property type="entry name" value="PYP-like sensor domain (PAS domain)"/>
    <property type="match status" value="1"/>
</dbReference>
<dbReference type="AlphaFoldDB" id="A0A0H3FWD9"/>
<organism evidence="8 9">
    <name type="scientific">Zymomonas mobilis subsp. mobilis (strain ATCC 10988 / DSM 424 / LMG 404 / NCIMB 8938 / NRRL B-806 / ZM1)</name>
    <dbReference type="NCBI Taxonomy" id="555217"/>
    <lineage>
        <taxon>Bacteria</taxon>
        <taxon>Pseudomonadati</taxon>
        <taxon>Pseudomonadota</taxon>
        <taxon>Alphaproteobacteria</taxon>
        <taxon>Sphingomonadales</taxon>
        <taxon>Zymomonadaceae</taxon>
        <taxon>Zymomonas</taxon>
    </lineage>
</organism>
<keyword evidence="6" id="KW-0472">Membrane</keyword>
<dbReference type="KEGG" id="zmm:Zmob_0218"/>
<dbReference type="Pfam" id="PF02518">
    <property type="entry name" value="HATPase_c"/>
    <property type="match status" value="1"/>
</dbReference>
<protein>
    <recommendedName>
        <fullName evidence="2">histidine kinase</fullName>
        <ecNumber evidence="2">2.7.13.3</ecNumber>
    </recommendedName>
</protein>
<dbReference type="SUPFAM" id="SSF47384">
    <property type="entry name" value="Homodimeric domain of signal transducing histidine kinase"/>
    <property type="match status" value="1"/>
</dbReference>
<dbReference type="InterPro" id="IPR050736">
    <property type="entry name" value="Sensor_HK_Regulatory"/>
</dbReference>
<dbReference type="Proteomes" id="UP000001494">
    <property type="component" value="Chromosome"/>
</dbReference>
<evidence type="ECO:0000313" key="9">
    <source>
        <dbReference type="Proteomes" id="UP000001494"/>
    </source>
</evidence>
<keyword evidence="6" id="KW-1133">Transmembrane helix</keyword>
<comment type="catalytic activity">
    <reaction evidence="1">
        <text>ATP + protein L-histidine = ADP + protein N-phospho-L-histidine.</text>
        <dbReference type="EC" id="2.7.13.3"/>
    </reaction>
</comment>
<dbReference type="PANTHER" id="PTHR43711:SF1">
    <property type="entry name" value="HISTIDINE KINASE 1"/>
    <property type="match status" value="1"/>
</dbReference>
<keyword evidence="3" id="KW-0808">Transferase</keyword>
<sequence length="795" mass="89516">MENSLHLYGISIALGVSLLAVLWGIALYFFLNALHKMKEAQAIIRRFHPLKNIYDTAPVHALVIHNQKISALNPKSSAYLGLEDIPSSPDIFFYSWLDDDSAQILAHHLDILAKTGRAFHCHVHHKMDQRLFKIDGQILQQSSRDIILWIGDITQEADRQKALAFQAQQSGQALQALSSLFEVMPFPIWYRNAALQLQMVNQSYVTAVESPSAREVITRNIELTEGKGANNPVSFAEKALETKSMQSRLSPVILSGTRRMMRLTDIPLPTGAVAGYALDVEALEEAKAEMGRFLQAQRHILDQLSAGVAQFNAEQNLVFANEPFRHLFALKAEWLTDHPEFDRVLERMREAGRLPAAHDFPAWKAERRQWFLSHNNALEENWLLMDGSHLRVITQPTPDGGLLLIFEDRTEQVRLTSAHDIMLRVRTASFDKLFEAIGVFASDGRLNLWNTRFTDIWQIDEKWLSTHPRVDDLAQKTRLRLENTEHSHYISDAIRMTMIERQPKHGHIAFIDQQHFNFSTIPLPDGNILLTMLDVTDSWRMERALRDRNEALEAADRLKTDFVANMSYELRTPLTSISGFAEMLAQGYCGDLSQMANDYVAAILDAVARLSTLIDDILDLTLLESGNLELDRQNVDIKPLLQDMATALTKRAEELGIHFEIKLDDNLGMIESDPQRLSRAINHMLLIALARNPRGGTVQLQASGAGDHIAIVIVDDADILSSSRQGSVESSLSDPIFDHFSEYGQSVRGGKGSSSIAIPLIRRFIALHGGSIHIDSNHNQKTHFIITLPRHVPAL</sequence>
<evidence type="ECO:0000259" key="7">
    <source>
        <dbReference type="PROSITE" id="PS50109"/>
    </source>
</evidence>
<dbReference type="SUPFAM" id="SSF55874">
    <property type="entry name" value="ATPase domain of HSP90 chaperone/DNA topoisomerase II/histidine kinase"/>
    <property type="match status" value="1"/>
</dbReference>
<keyword evidence="5" id="KW-0902">Two-component regulatory system</keyword>
<reference evidence="8 9" key="1">
    <citation type="journal article" date="2011" name="J. Bacteriol.">
        <title>Genome sequence of the ethanol-producing Zymomonas mobilis subsp. mobilis lectotype strain ATCC 10988.</title>
        <authorList>
            <person name="Pappas K.M."/>
            <person name="Kouvelis V.N."/>
            <person name="Saunders E."/>
            <person name="Brettin T.S."/>
            <person name="Bruce D."/>
            <person name="Detter C."/>
            <person name="Balakireva M."/>
            <person name="Han C.S."/>
            <person name="Savvakis G."/>
            <person name="Kyrpides N.C."/>
            <person name="Typas M.A."/>
        </authorList>
    </citation>
    <scope>NUCLEOTIDE SEQUENCE [LARGE SCALE GENOMIC DNA]</scope>
    <source>
        <strain evidence="9">ATCC 10988 / DSM 424 / CCUG 17860 / LMG 404 / NCIMB 8938 / NRRL B-806 / ZM1</strain>
    </source>
</reference>
<dbReference type="CDD" id="cd00082">
    <property type="entry name" value="HisKA"/>
    <property type="match status" value="1"/>
</dbReference>
<evidence type="ECO:0000256" key="6">
    <source>
        <dbReference type="SAM" id="Phobius"/>
    </source>
</evidence>
<dbReference type="OrthoDB" id="9797304at2"/>
<dbReference type="RefSeq" id="WP_014500389.1">
    <property type="nucleotide sequence ID" value="NC_017262.1"/>
</dbReference>
<dbReference type="eggNOG" id="COG5002">
    <property type="taxonomic scope" value="Bacteria"/>
</dbReference>
<feature type="transmembrane region" description="Helical" evidence="6">
    <location>
        <begin position="6"/>
        <end position="31"/>
    </location>
</feature>
<dbReference type="InterPro" id="IPR035965">
    <property type="entry name" value="PAS-like_dom_sf"/>
</dbReference>
<keyword evidence="6" id="KW-0812">Transmembrane</keyword>
<dbReference type="Gene3D" id="1.10.287.130">
    <property type="match status" value="1"/>
</dbReference>
<proteinExistence type="predicted"/>
<dbReference type="SMART" id="SM00388">
    <property type="entry name" value="HisKA"/>
    <property type="match status" value="1"/>
</dbReference>
<accession>A0A0H3FWD9</accession>
<evidence type="ECO:0000256" key="4">
    <source>
        <dbReference type="ARBA" id="ARBA00022777"/>
    </source>
</evidence>
<dbReference type="GO" id="GO:0000155">
    <property type="term" value="F:phosphorelay sensor kinase activity"/>
    <property type="evidence" value="ECO:0007669"/>
    <property type="project" value="InterPro"/>
</dbReference>
<dbReference type="InterPro" id="IPR036890">
    <property type="entry name" value="HATPase_C_sf"/>
</dbReference>